<evidence type="ECO:0000256" key="1">
    <source>
        <dbReference type="SAM" id="SignalP"/>
    </source>
</evidence>
<name>A0AAE9DY06_CAEBR</name>
<keyword evidence="1" id="KW-0732">Signal</keyword>
<dbReference type="EMBL" id="CP090891">
    <property type="protein sequence ID" value="ULU13087.1"/>
    <property type="molecule type" value="Genomic_DNA"/>
</dbReference>
<organism evidence="3 4">
    <name type="scientific">Caenorhabditis briggsae</name>
    <dbReference type="NCBI Taxonomy" id="6238"/>
    <lineage>
        <taxon>Eukaryota</taxon>
        <taxon>Metazoa</taxon>
        <taxon>Ecdysozoa</taxon>
        <taxon>Nematoda</taxon>
        <taxon>Chromadorea</taxon>
        <taxon>Rhabditida</taxon>
        <taxon>Rhabditina</taxon>
        <taxon>Rhabditomorpha</taxon>
        <taxon>Rhabditoidea</taxon>
        <taxon>Rhabditidae</taxon>
        <taxon>Peloderinae</taxon>
        <taxon>Caenorhabditis</taxon>
    </lineage>
</organism>
<dbReference type="Pfam" id="PF26530">
    <property type="entry name" value="NTF2_3"/>
    <property type="match status" value="3"/>
</dbReference>
<reference evidence="3 4" key="1">
    <citation type="submission" date="2022-05" db="EMBL/GenBank/DDBJ databases">
        <title>Chromosome-level reference genomes for two strains of Caenorhabditis briggsae: an improved platform for comparative genomics.</title>
        <authorList>
            <person name="Stevens L."/>
            <person name="Andersen E.C."/>
        </authorList>
    </citation>
    <scope>NUCLEOTIDE SEQUENCE [LARGE SCALE GENOMIC DNA]</scope>
    <source>
        <strain evidence="3">QX1410_ONT</strain>
        <tissue evidence="3">Whole-organism</tissue>
    </source>
</reference>
<dbReference type="PANTHER" id="PTHR33940">
    <property type="entry name" value="PROTEIN CBG13625"/>
    <property type="match status" value="1"/>
</dbReference>
<proteinExistence type="predicted"/>
<dbReference type="PANTHER" id="PTHR33940:SF1">
    <property type="entry name" value="APOLIPOPHORIN-RELATED"/>
    <property type="match status" value="1"/>
</dbReference>
<dbReference type="Proteomes" id="UP000827892">
    <property type="component" value="Chromosome I"/>
</dbReference>
<dbReference type="InterPro" id="IPR058721">
    <property type="entry name" value="NTF2_3"/>
</dbReference>
<gene>
    <name evidence="3" type="ORF">L3Y34_015938</name>
</gene>
<dbReference type="AlphaFoldDB" id="A0AAE9DY06"/>
<feature type="domain" description="NTF2-like" evidence="2">
    <location>
        <begin position="55"/>
        <end position="161"/>
    </location>
</feature>
<protein>
    <recommendedName>
        <fullName evidence="2">NTF2-like domain-containing protein</fullName>
    </recommendedName>
</protein>
<evidence type="ECO:0000313" key="4">
    <source>
        <dbReference type="Proteomes" id="UP000827892"/>
    </source>
</evidence>
<accession>A0AAE9DY06</accession>
<sequence length="413" mass="45838">MSSSILVLCLLVGTSWAFVPDDPDFRGDNFIGRYPNDIFDFNRNAFAPSSDTAQQVVEKFLARMTRSLESKDVAVISGLFQPGFVFKGCKGTYDKTQIIGLLSRIPSGTQFTLTLKSVLDTGSSIKYTVVSSGFGPASIEANFVLNKIDQQLECGEIPACQNSRFVTFRSVQNPAEEMVKKFLARVTRSIESKDTSIILGLFQPRFWFRGCKGRYNKEQVVGMLTKIPAGIKFSFTLKSAVSLGDMIKYIVTITGIRATPVDAEFMLHIADQKLIYGYIWDCPTSGFLGFSQPEDSNAVVQRFLTSMKPILDSHKPALIGKLFDDAFIFKGCHGTYTKTQAIAKITSLPSGASFDFSLINSKWNNQGQIEYTVYVSVPMMDRIQAQFVYCPHRNVLKSGSVPGCAASRFNVFY</sequence>
<feature type="domain" description="NTF2-like" evidence="2">
    <location>
        <begin position="297"/>
        <end position="405"/>
    </location>
</feature>
<evidence type="ECO:0000313" key="3">
    <source>
        <dbReference type="EMBL" id="ULU13087.1"/>
    </source>
</evidence>
<feature type="signal peptide" evidence="1">
    <location>
        <begin position="1"/>
        <end position="17"/>
    </location>
</feature>
<feature type="domain" description="NTF2-like" evidence="2">
    <location>
        <begin position="176"/>
        <end position="283"/>
    </location>
</feature>
<evidence type="ECO:0000259" key="2">
    <source>
        <dbReference type="Pfam" id="PF26530"/>
    </source>
</evidence>
<feature type="chain" id="PRO_5042011774" description="NTF2-like domain-containing protein" evidence="1">
    <location>
        <begin position="18"/>
        <end position="413"/>
    </location>
</feature>